<feature type="domain" description="TonB-dependent receptor-like beta-barrel" evidence="17">
    <location>
        <begin position="315"/>
        <end position="775"/>
    </location>
</feature>
<keyword evidence="11 14" id="KW-0472">Membrane</keyword>
<keyword evidence="10 15" id="KW-0798">TonB box</keyword>
<keyword evidence="13 14" id="KW-0998">Cell outer membrane</keyword>
<evidence type="ECO:0000256" key="4">
    <source>
        <dbReference type="ARBA" id="ARBA00022452"/>
    </source>
</evidence>
<dbReference type="PROSITE" id="PS52016">
    <property type="entry name" value="TONB_DEPENDENT_REC_3"/>
    <property type="match status" value="1"/>
</dbReference>
<evidence type="ECO:0000256" key="16">
    <source>
        <dbReference type="SAM" id="SignalP"/>
    </source>
</evidence>
<name>A0ABQ2BCE3_9SPHI</name>
<keyword evidence="12 19" id="KW-0675">Receptor</keyword>
<keyword evidence="20" id="KW-1185">Reference proteome</keyword>
<keyword evidence="4 14" id="KW-1134">Transmembrane beta strand</keyword>
<evidence type="ECO:0000256" key="5">
    <source>
        <dbReference type="ARBA" id="ARBA00022496"/>
    </source>
</evidence>
<comment type="similarity">
    <text evidence="2 14 15">Belongs to the TonB-dependent receptor family.</text>
</comment>
<dbReference type="PANTHER" id="PTHR32552:SF68">
    <property type="entry name" value="FERRICHROME OUTER MEMBRANE TRANSPORTER_PHAGE RECEPTOR"/>
    <property type="match status" value="1"/>
</dbReference>
<keyword evidence="7 16" id="KW-0732">Signal</keyword>
<keyword evidence="9" id="KW-0406">Ion transport</keyword>
<evidence type="ECO:0000313" key="20">
    <source>
        <dbReference type="Proteomes" id="UP000645390"/>
    </source>
</evidence>
<dbReference type="EMBL" id="BMDJ01000001">
    <property type="protein sequence ID" value="GGI22663.1"/>
    <property type="molecule type" value="Genomic_DNA"/>
</dbReference>
<protein>
    <submittedName>
        <fullName evidence="19">TonB-dependent receptor</fullName>
    </submittedName>
</protein>
<evidence type="ECO:0000256" key="14">
    <source>
        <dbReference type="PROSITE-ProRule" id="PRU01360"/>
    </source>
</evidence>
<dbReference type="PROSITE" id="PS01156">
    <property type="entry name" value="TONB_DEPENDENT_REC_2"/>
    <property type="match status" value="1"/>
</dbReference>
<evidence type="ECO:0000256" key="1">
    <source>
        <dbReference type="ARBA" id="ARBA00004571"/>
    </source>
</evidence>
<evidence type="ECO:0000256" key="6">
    <source>
        <dbReference type="ARBA" id="ARBA00022692"/>
    </source>
</evidence>
<evidence type="ECO:0000259" key="18">
    <source>
        <dbReference type="Pfam" id="PF07715"/>
    </source>
</evidence>
<keyword evidence="5" id="KW-0410">Iron transport</keyword>
<evidence type="ECO:0000256" key="11">
    <source>
        <dbReference type="ARBA" id="ARBA00023136"/>
    </source>
</evidence>
<dbReference type="Proteomes" id="UP000645390">
    <property type="component" value="Unassembled WGS sequence"/>
</dbReference>
<dbReference type="InterPro" id="IPR012910">
    <property type="entry name" value="Plug_dom"/>
</dbReference>
<evidence type="ECO:0000313" key="19">
    <source>
        <dbReference type="EMBL" id="GGI22663.1"/>
    </source>
</evidence>
<dbReference type="InterPro" id="IPR010917">
    <property type="entry name" value="TonB_rcpt_CS"/>
</dbReference>
<evidence type="ECO:0000256" key="3">
    <source>
        <dbReference type="ARBA" id="ARBA00022448"/>
    </source>
</evidence>
<dbReference type="InterPro" id="IPR000531">
    <property type="entry name" value="Beta-barrel_TonB"/>
</dbReference>
<dbReference type="PANTHER" id="PTHR32552">
    <property type="entry name" value="FERRICHROME IRON RECEPTOR-RELATED"/>
    <property type="match status" value="1"/>
</dbReference>
<evidence type="ECO:0000256" key="2">
    <source>
        <dbReference type="ARBA" id="ARBA00009810"/>
    </source>
</evidence>
<reference evidence="20" key="1">
    <citation type="journal article" date="2019" name="Int. J. Syst. Evol. Microbiol.">
        <title>The Global Catalogue of Microorganisms (GCM) 10K type strain sequencing project: providing services to taxonomists for standard genome sequencing and annotation.</title>
        <authorList>
            <consortium name="The Broad Institute Genomics Platform"/>
            <consortium name="The Broad Institute Genome Sequencing Center for Infectious Disease"/>
            <person name="Wu L."/>
            <person name="Ma J."/>
        </authorList>
    </citation>
    <scope>NUCLEOTIDE SEQUENCE [LARGE SCALE GENOMIC DNA]</scope>
    <source>
        <strain evidence="20">CCM 8939</strain>
    </source>
</reference>
<feature type="signal peptide" evidence="16">
    <location>
        <begin position="1"/>
        <end position="22"/>
    </location>
</feature>
<dbReference type="Gene3D" id="2.40.170.20">
    <property type="entry name" value="TonB-dependent receptor, beta-barrel domain"/>
    <property type="match status" value="1"/>
</dbReference>
<evidence type="ECO:0000256" key="7">
    <source>
        <dbReference type="ARBA" id="ARBA00022729"/>
    </source>
</evidence>
<dbReference type="Pfam" id="PF00593">
    <property type="entry name" value="TonB_dep_Rec_b-barrel"/>
    <property type="match status" value="1"/>
</dbReference>
<evidence type="ECO:0000256" key="10">
    <source>
        <dbReference type="ARBA" id="ARBA00023077"/>
    </source>
</evidence>
<dbReference type="InterPro" id="IPR013784">
    <property type="entry name" value="Carb-bd-like_fold"/>
</dbReference>
<dbReference type="InterPro" id="IPR036942">
    <property type="entry name" value="Beta-barrel_TonB_sf"/>
</dbReference>
<comment type="subcellular location">
    <subcellularLocation>
        <location evidence="1 14">Cell outer membrane</location>
        <topology evidence="1 14">Multi-pass membrane protein</topology>
    </subcellularLocation>
</comment>
<organism evidence="19 20">
    <name type="scientific">Pedobacter mendelii</name>
    <dbReference type="NCBI Taxonomy" id="1908240"/>
    <lineage>
        <taxon>Bacteria</taxon>
        <taxon>Pseudomonadati</taxon>
        <taxon>Bacteroidota</taxon>
        <taxon>Sphingobacteriia</taxon>
        <taxon>Sphingobacteriales</taxon>
        <taxon>Sphingobacteriaceae</taxon>
        <taxon>Pedobacter</taxon>
    </lineage>
</organism>
<accession>A0ABQ2BCE3</accession>
<evidence type="ECO:0000259" key="17">
    <source>
        <dbReference type="Pfam" id="PF00593"/>
    </source>
</evidence>
<dbReference type="InterPro" id="IPR037066">
    <property type="entry name" value="Plug_dom_sf"/>
</dbReference>
<evidence type="ECO:0000256" key="13">
    <source>
        <dbReference type="ARBA" id="ARBA00023237"/>
    </source>
</evidence>
<evidence type="ECO:0000256" key="9">
    <source>
        <dbReference type="ARBA" id="ARBA00023065"/>
    </source>
</evidence>
<keyword evidence="8" id="KW-0408">Iron</keyword>
<dbReference type="InterPro" id="IPR010105">
    <property type="entry name" value="TonB_sidphr_rcpt"/>
</dbReference>
<sequence length="803" mass="87779">MHKIRPFVFTFLLSIFSLATFAQQLSTIKGTITTSNGQPAAYISVSLKGKGLGSTSDNNGNYSITKVKPGNYIIKVSAVGLKSEEKTISIIAGQTLTSDFTLAENSDQLKEVNISTNKRNKFATKASTYVAKLPLKNLENPQVYTTISKELMEEQITTDFSSVLKNTSGLDKLWTSTGRSGDGAAYYNIRGFVTQVSIIDGIAGQTNGDLDPANIETVEVMKGPSGTLYGGALTGFGGLINVVTKKPLDTAGGNVSYSTGSFGLNRLTADVYSPINKEKNLLFRINAAYNKQNSWQDAGFSRSTLIAPVLEYRVSDKLTLNLAADIYNYEGTNPAMVFLNRSRQLIARTPDELNFDFGKSYTSNDLTIKTPTFNVRGKVTYKISDEWTSQTNFSQNNRKSDGFYSYIMYLGATDDILSRYINIQNSTSNTTNIQQNFLGDFKIAGIRNRVVIGLDYLNQETNNSNSPYVLFDLVSSIGTPANYASITRSAVENRIATTAGPAKSSTQTKVYSAYASDVINITDALAAMLSLRIDRFDNKGSYNIATGVTTGKFLQTAISPKFGLTYNIVKDQVALFANYMNGFQNLAPIIQPLADINGVFKPKQANQIEGGVKADLFQNKLNFTASYFNIEVDNITRAESIVRNGVNYNITVQDGTQRNKGVEFNLNANPIAGLNLTAGYSHIDSKITRAAASVEGRRPVDAGPEDMVNGWISYTLTRGNLSGLGLGFGGNYNSENVITNTLATGTFTLPAYTVLNATAFYGNNRYRIGVKLDNITDKRYYKGWTTVEAQMPRSFVANITYKF</sequence>
<proteinExistence type="inferred from homology"/>
<dbReference type="CDD" id="cd01347">
    <property type="entry name" value="ligand_gated_channel"/>
    <property type="match status" value="1"/>
</dbReference>
<gene>
    <name evidence="19" type="ORF">GCM10008119_03770</name>
</gene>
<evidence type="ECO:0000256" key="8">
    <source>
        <dbReference type="ARBA" id="ARBA00023004"/>
    </source>
</evidence>
<dbReference type="Pfam" id="PF13715">
    <property type="entry name" value="CarbopepD_reg_2"/>
    <property type="match status" value="1"/>
</dbReference>
<dbReference type="NCBIfam" id="TIGR01783">
    <property type="entry name" value="TonB-siderophor"/>
    <property type="match status" value="1"/>
</dbReference>
<dbReference type="InterPro" id="IPR039426">
    <property type="entry name" value="TonB-dep_rcpt-like"/>
</dbReference>
<evidence type="ECO:0000256" key="12">
    <source>
        <dbReference type="ARBA" id="ARBA00023170"/>
    </source>
</evidence>
<dbReference type="Pfam" id="PF07715">
    <property type="entry name" value="Plug"/>
    <property type="match status" value="1"/>
</dbReference>
<comment type="caution">
    <text evidence="19">The sequence shown here is derived from an EMBL/GenBank/DDBJ whole genome shotgun (WGS) entry which is preliminary data.</text>
</comment>
<dbReference type="SUPFAM" id="SSF56935">
    <property type="entry name" value="Porins"/>
    <property type="match status" value="1"/>
</dbReference>
<keyword evidence="6 14" id="KW-0812">Transmembrane</keyword>
<evidence type="ECO:0000256" key="15">
    <source>
        <dbReference type="RuleBase" id="RU003357"/>
    </source>
</evidence>
<keyword evidence="3 14" id="KW-0813">Transport</keyword>
<feature type="chain" id="PRO_5045474593" evidence="16">
    <location>
        <begin position="23"/>
        <end position="803"/>
    </location>
</feature>
<feature type="domain" description="TonB-dependent receptor plug" evidence="18">
    <location>
        <begin position="138"/>
        <end position="234"/>
    </location>
</feature>
<dbReference type="SUPFAM" id="SSF49452">
    <property type="entry name" value="Starch-binding domain-like"/>
    <property type="match status" value="1"/>
</dbReference>
<dbReference type="RefSeq" id="WP_188411561.1">
    <property type="nucleotide sequence ID" value="NZ_BMDJ01000001.1"/>
</dbReference>
<dbReference type="Gene3D" id="2.60.40.1120">
    <property type="entry name" value="Carboxypeptidase-like, regulatory domain"/>
    <property type="match status" value="1"/>
</dbReference>
<dbReference type="Gene3D" id="2.170.130.10">
    <property type="entry name" value="TonB-dependent receptor, plug domain"/>
    <property type="match status" value="1"/>
</dbReference>